<sequence length="578" mass="61970">MKKLYLSLCIMVGGILSAQSLTPQIIQSGGPVCSTGGCTEFTLDYTPAHETTSYTVSSIPYQPAFPFTGGVELDANTDDIWSSQFNIPFSFCFYGQTYASIWVGSNGVVTFTQPSATGPGSCPWNFDWEIPYSEFPIKNAIYGVYQDINTAITTQFGEASNVNYFISGMAPNRAVIINYNQIASFNCDEQLQTSQIVLHETTNEIEVFVLSRTPCTTWNDGFGLIGIQNTSGDSAVVPEGRNSGAWTATNEAWKFSPNGNLLSTVSWSLNGETAASGNPVTLCLDNPENTISATVAYTGCVPVVVSQSINVTLGSFASAAPEDLYHCSDTGTAVFDLTANTANVLAMLDPMEYNVTYFTSLTDAELFANPIVNPSVFMGFGGQVIYASIESLTTGCYAIAGSFTLHVDIPPTAPVGATAQDFTLGQTLADLDVTGIEIQWYADQELTLPISLYTLLEDGVTYYALETYVPPGCIDYTDRAALNLNNVLAVTVHAVLSTSDFDSASVRIYPNPASGIITVSSDRIIDAVSVYSIQGRLLLHKDFHTESAVIDLTGFASGTYLLKVSGQDGTQVAKVVKR</sequence>
<evidence type="ECO:0000259" key="3">
    <source>
        <dbReference type="Pfam" id="PF18962"/>
    </source>
</evidence>
<dbReference type="NCBIfam" id="TIGR04183">
    <property type="entry name" value="Por_Secre_tail"/>
    <property type="match status" value="1"/>
</dbReference>
<feature type="domain" description="Secretion system C-terminal sorting" evidence="3">
    <location>
        <begin position="508"/>
        <end position="576"/>
    </location>
</feature>
<keyword evidence="5" id="KW-1185">Reference proteome</keyword>
<dbReference type="Proteomes" id="UP000712080">
    <property type="component" value="Unassembled WGS sequence"/>
</dbReference>
<name>A0A972FLH8_9FLAO</name>
<evidence type="ECO:0000313" key="4">
    <source>
        <dbReference type="EMBL" id="NMH28201.1"/>
    </source>
</evidence>
<dbReference type="EMBL" id="JAAMPU010000105">
    <property type="protein sequence ID" value="NMH28201.1"/>
    <property type="molecule type" value="Genomic_DNA"/>
</dbReference>
<dbReference type="InterPro" id="IPR026444">
    <property type="entry name" value="Secre_tail"/>
</dbReference>
<dbReference type="AlphaFoldDB" id="A0A972FLH8"/>
<evidence type="ECO:0000256" key="1">
    <source>
        <dbReference type="ARBA" id="ARBA00022729"/>
    </source>
</evidence>
<organism evidence="4 5">
    <name type="scientific">Flavobacterium silvaticum</name>
    <dbReference type="NCBI Taxonomy" id="1852020"/>
    <lineage>
        <taxon>Bacteria</taxon>
        <taxon>Pseudomonadati</taxon>
        <taxon>Bacteroidota</taxon>
        <taxon>Flavobacteriia</taxon>
        <taxon>Flavobacteriales</taxon>
        <taxon>Flavobacteriaceae</taxon>
        <taxon>Flavobacterium</taxon>
    </lineage>
</organism>
<protein>
    <submittedName>
        <fullName evidence="4">T9SS type A sorting domain-containing protein</fullName>
    </submittedName>
</protein>
<evidence type="ECO:0000313" key="5">
    <source>
        <dbReference type="Proteomes" id="UP000712080"/>
    </source>
</evidence>
<accession>A0A972FLH8</accession>
<evidence type="ECO:0000256" key="2">
    <source>
        <dbReference type="SAM" id="SignalP"/>
    </source>
</evidence>
<proteinExistence type="predicted"/>
<comment type="caution">
    <text evidence="4">The sequence shown here is derived from an EMBL/GenBank/DDBJ whole genome shotgun (WGS) entry which is preliminary data.</text>
</comment>
<feature type="chain" id="PRO_5037731341" evidence="2">
    <location>
        <begin position="19"/>
        <end position="578"/>
    </location>
</feature>
<dbReference type="Pfam" id="PF18962">
    <property type="entry name" value="Por_Secre_tail"/>
    <property type="match status" value="1"/>
</dbReference>
<gene>
    <name evidence="4" type="ORF">G6047_09170</name>
</gene>
<feature type="signal peptide" evidence="2">
    <location>
        <begin position="1"/>
        <end position="18"/>
    </location>
</feature>
<keyword evidence="1 2" id="KW-0732">Signal</keyword>
<reference evidence="4" key="1">
    <citation type="submission" date="2020-02" db="EMBL/GenBank/DDBJ databases">
        <title>Flavobacterium sp. genome.</title>
        <authorList>
            <person name="Jung H.S."/>
            <person name="Baek J.H."/>
            <person name="Jeon C.O."/>
        </authorList>
    </citation>
    <scope>NUCLEOTIDE SEQUENCE</scope>
    <source>
        <strain evidence="4">SE-s28</strain>
    </source>
</reference>
<dbReference type="RefSeq" id="WP_169527315.1">
    <property type="nucleotide sequence ID" value="NZ_JAAMPU010000105.1"/>
</dbReference>